<dbReference type="GeneID" id="126880650"/>
<dbReference type="InterPro" id="IPR039471">
    <property type="entry name" value="CXorf65-like"/>
</dbReference>
<keyword evidence="3" id="KW-1185">Reference proteome</keyword>
<proteinExistence type="predicted"/>
<feature type="region of interest" description="Disordered" evidence="1">
    <location>
        <begin position="127"/>
        <end position="182"/>
    </location>
</feature>
<evidence type="ECO:0000313" key="3">
    <source>
        <dbReference type="Proteomes" id="UP001652700"/>
    </source>
</evidence>
<sequence length="182" mass="21365">MFCYLQYITYTDFCQFRKNYKSDDEATASAVIENKRLLFNPDCFIGIILDYIIEHVGIPRDQKENIDMIDEKMKFLNIQLYSPNYEGIELFNNKMEYYLVYKENQQVIPFLAPGTTKNQEFCTMMKKRKEKRRSSTLSAASKNSKKTNEVSHKSYRTASVVPLRSSSRSLDQKLETSNNKKV</sequence>
<reference evidence="2" key="1">
    <citation type="submission" date="2025-05" db="UniProtKB">
        <authorList>
            <consortium name="EnsemblMetazoa"/>
        </authorList>
    </citation>
    <scope>IDENTIFICATION</scope>
</reference>
<dbReference type="Proteomes" id="UP001652700">
    <property type="component" value="Unplaced"/>
</dbReference>
<accession>A0ABM5JRT2</accession>
<protein>
    <submittedName>
        <fullName evidence="2">Uncharacterized protein</fullName>
    </submittedName>
</protein>
<dbReference type="Pfam" id="PF15874">
    <property type="entry name" value="Il2rg"/>
    <property type="match status" value="1"/>
</dbReference>
<name>A0ABM5JRT2_DIAVI</name>
<evidence type="ECO:0000313" key="2">
    <source>
        <dbReference type="EnsemblMetazoa" id="XP_050500649.1"/>
    </source>
</evidence>
<organism evidence="2 3">
    <name type="scientific">Diabrotica virgifera virgifera</name>
    <name type="common">western corn rootworm</name>
    <dbReference type="NCBI Taxonomy" id="50390"/>
    <lineage>
        <taxon>Eukaryota</taxon>
        <taxon>Metazoa</taxon>
        <taxon>Ecdysozoa</taxon>
        <taxon>Arthropoda</taxon>
        <taxon>Hexapoda</taxon>
        <taxon>Insecta</taxon>
        <taxon>Pterygota</taxon>
        <taxon>Neoptera</taxon>
        <taxon>Endopterygota</taxon>
        <taxon>Coleoptera</taxon>
        <taxon>Polyphaga</taxon>
        <taxon>Cucujiformia</taxon>
        <taxon>Chrysomeloidea</taxon>
        <taxon>Chrysomelidae</taxon>
        <taxon>Galerucinae</taxon>
        <taxon>Diabroticina</taxon>
        <taxon>Diabroticites</taxon>
        <taxon>Diabrotica</taxon>
    </lineage>
</organism>
<dbReference type="RefSeq" id="XP_050500649.1">
    <property type="nucleotide sequence ID" value="XM_050644692.1"/>
</dbReference>
<evidence type="ECO:0000256" key="1">
    <source>
        <dbReference type="SAM" id="MobiDB-lite"/>
    </source>
</evidence>
<dbReference type="EnsemblMetazoa" id="XM_050644692.1">
    <property type="protein sequence ID" value="XP_050500649.1"/>
    <property type="gene ID" value="LOC126880650"/>
</dbReference>
<feature type="compositionally biased region" description="Low complexity" evidence="1">
    <location>
        <begin position="159"/>
        <end position="169"/>
    </location>
</feature>